<name>A0A9W5TVT2_9BACI</name>
<proteinExistence type="predicted"/>
<feature type="transmembrane region" description="Helical" evidence="1">
    <location>
        <begin position="6"/>
        <end position="27"/>
    </location>
</feature>
<dbReference type="AlphaFoldDB" id="A0A9W5TVT2"/>
<keyword evidence="1" id="KW-0812">Transmembrane</keyword>
<dbReference type="EMBL" id="BMJD01000004">
    <property type="protein sequence ID" value="GGB34250.1"/>
    <property type="molecule type" value="Genomic_DNA"/>
</dbReference>
<evidence type="ECO:0000313" key="3">
    <source>
        <dbReference type="Proteomes" id="UP000621492"/>
    </source>
</evidence>
<organism evidence="2 3">
    <name type="scientific">Lentibacillus populi</name>
    <dbReference type="NCBI Taxonomy" id="1827502"/>
    <lineage>
        <taxon>Bacteria</taxon>
        <taxon>Bacillati</taxon>
        <taxon>Bacillota</taxon>
        <taxon>Bacilli</taxon>
        <taxon>Bacillales</taxon>
        <taxon>Bacillaceae</taxon>
        <taxon>Lentibacillus</taxon>
    </lineage>
</organism>
<feature type="transmembrane region" description="Helical" evidence="1">
    <location>
        <begin position="143"/>
        <end position="169"/>
    </location>
</feature>
<evidence type="ECO:0000256" key="1">
    <source>
        <dbReference type="SAM" id="Phobius"/>
    </source>
</evidence>
<feature type="transmembrane region" description="Helical" evidence="1">
    <location>
        <begin position="77"/>
        <end position="97"/>
    </location>
</feature>
<keyword evidence="1" id="KW-1133">Transmembrane helix</keyword>
<feature type="transmembrane region" description="Helical" evidence="1">
    <location>
        <begin position="48"/>
        <end position="71"/>
    </location>
</feature>
<protein>
    <submittedName>
        <fullName evidence="2">Uncharacterized protein</fullName>
    </submittedName>
</protein>
<gene>
    <name evidence="2" type="ORF">GCM10011409_09620</name>
</gene>
<reference evidence="2" key="1">
    <citation type="journal article" date="2014" name="Int. J. Syst. Evol. Microbiol.">
        <title>Complete genome sequence of Corynebacterium casei LMG S-19264T (=DSM 44701T), isolated from a smear-ripened cheese.</title>
        <authorList>
            <consortium name="US DOE Joint Genome Institute (JGI-PGF)"/>
            <person name="Walter F."/>
            <person name="Albersmeier A."/>
            <person name="Kalinowski J."/>
            <person name="Ruckert C."/>
        </authorList>
    </citation>
    <scope>NUCLEOTIDE SEQUENCE</scope>
    <source>
        <strain evidence="2">CGMCC 1.15454</strain>
    </source>
</reference>
<feature type="transmembrane region" description="Helical" evidence="1">
    <location>
        <begin position="109"/>
        <end position="131"/>
    </location>
</feature>
<accession>A0A9W5TVT2</accession>
<evidence type="ECO:0000313" key="2">
    <source>
        <dbReference type="EMBL" id="GGB34250.1"/>
    </source>
</evidence>
<keyword evidence="3" id="KW-1185">Reference proteome</keyword>
<comment type="caution">
    <text evidence="2">The sequence shown here is derived from an EMBL/GenBank/DDBJ whole genome shotgun (WGS) entry which is preliminary data.</text>
</comment>
<sequence length="177" mass="20136">MSSILLIGLIIMLIIIFFKALIIDMFGNKNKFVKKLKNAKWFQKTWTAGMFLFALNAVLFFFTCLLLYVLTFLPIPYIHWVIMLFAVISSVFSWIVVNKAWQGTKKNRLKLGFIGSSFYLILTIVFIYGFMSLKPAYPGEDTFMSAIGLVFAIIVTAIAFIACLVYTGFSGKAMDRK</sequence>
<dbReference type="RefSeq" id="WP_188724744.1">
    <property type="nucleotide sequence ID" value="NZ_BMJD01000004.1"/>
</dbReference>
<keyword evidence="1" id="KW-0472">Membrane</keyword>
<reference evidence="2" key="2">
    <citation type="submission" date="2020-09" db="EMBL/GenBank/DDBJ databases">
        <authorList>
            <person name="Sun Q."/>
            <person name="Zhou Y."/>
        </authorList>
    </citation>
    <scope>NUCLEOTIDE SEQUENCE</scope>
    <source>
        <strain evidence="2">CGMCC 1.15454</strain>
    </source>
</reference>
<dbReference type="Proteomes" id="UP000621492">
    <property type="component" value="Unassembled WGS sequence"/>
</dbReference>